<comment type="caution">
    <text evidence="2">The sequence shown here is derived from an EMBL/GenBank/DDBJ whole genome shotgun (WGS) entry which is preliminary data.</text>
</comment>
<gene>
    <name evidence="2" type="ORF">DFH08DRAFT_807340</name>
</gene>
<dbReference type="Proteomes" id="UP001218218">
    <property type="component" value="Unassembled WGS sequence"/>
</dbReference>
<protein>
    <submittedName>
        <fullName evidence="2">Uncharacterized protein</fullName>
    </submittedName>
</protein>
<evidence type="ECO:0000313" key="3">
    <source>
        <dbReference type="Proteomes" id="UP001218218"/>
    </source>
</evidence>
<dbReference type="EMBL" id="JARIHO010000015">
    <property type="protein sequence ID" value="KAJ7350015.1"/>
    <property type="molecule type" value="Genomic_DNA"/>
</dbReference>
<evidence type="ECO:0000313" key="2">
    <source>
        <dbReference type="EMBL" id="KAJ7350015.1"/>
    </source>
</evidence>
<reference evidence="2" key="1">
    <citation type="submission" date="2023-03" db="EMBL/GenBank/DDBJ databases">
        <title>Massive genome expansion in bonnet fungi (Mycena s.s.) driven by repeated elements and novel gene families across ecological guilds.</title>
        <authorList>
            <consortium name="Lawrence Berkeley National Laboratory"/>
            <person name="Harder C.B."/>
            <person name="Miyauchi S."/>
            <person name="Viragh M."/>
            <person name="Kuo A."/>
            <person name="Thoen E."/>
            <person name="Andreopoulos B."/>
            <person name="Lu D."/>
            <person name="Skrede I."/>
            <person name="Drula E."/>
            <person name="Henrissat B."/>
            <person name="Morin E."/>
            <person name="Kohler A."/>
            <person name="Barry K."/>
            <person name="LaButti K."/>
            <person name="Morin E."/>
            <person name="Salamov A."/>
            <person name="Lipzen A."/>
            <person name="Mereny Z."/>
            <person name="Hegedus B."/>
            <person name="Baldrian P."/>
            <person name="Stursova M."/>
            <person name="Weitz H."/>
            <person name="Taylor A."/>
            <person name="Grigoriev I.V."/>
            <person name="Nagy L.G."/>
            <person name="Martin F."/>
            <person name="Kauserud H."/>
        </authorList>
    </citation>
    <scope>NUCLEOTIDE SEQUENCE</scope>
    <source>
        <strain evidence="2">CBHHK002</strain>
    </source>
</reference>
<feature type="region of interest" description="Disordered" evidence="1">
    <location>
        <begin position="190"/>
        <end position="258"/>
    </location>
</feature>
<sequence length="445" mass="48904">MSLGDATIVCVQPSQVCHSIDVLSITSMRLAWVSDNAVLHYWPMTTFDFPIGGAVDLDKGTCEALSLVLSYPLLRPLRQRYHVQALRDEFAAPSISVKYVWLLHNFTDLSVWQLHGKDLSQWNRAPEWVSLAHFGWRWYYVLSGHFDPYNYATGSLSSFLNFATPQNHLSGQSVQRSYVLRVHRLYKSDLRRDRHRPSRPTDGTKDGRPVDRPSTVRWDSFSHGARRDGTVDGTAVDGGRTASQQPSIRPSSVVRRPVDGTPVFTTVRRRDGTLRGPTAQRRDGTVVRPSVRPTVLDGSVTIGSSFHVFGFWSEIPVVLGRKSMAKFTISVVHSVTIVCRLMLNLHEAASLTEDSEGDLSSNWTDNGGKGRQEGRHSGGSSGATSKTSVGGGTFIFGTADGDGSSKGGRLGAAVGTKIMVGDYSIVGWEERFKTHAVAVCCAKNH</sequence>
<proteinExistence type="predicted"/>
<keyword evidence="3" id="KW-1185">Reference proteome</keyword>
<name>A0AAD7A6F7_9AGAR</name>
<evidence type="ECO:0000256" key="1">
    <source>
        <dbReference type="SAM" id="MobiDB-lite"/>
    </source>
</evidence>
<feature type="compositionally biased region" description="Low complexity" evidence="1">
    <location>
        <begin position="231"/>
        <end position="241"/>
    </location>
</feature>
<organism evidence="2 3">
    <name type="scientific">Mycena albidolilacea</name>
    <dbReference type="NCBI Taxonomy" id="1033008"/>
    <lineage>
        <taxon>Eukaryota</taxon>
        <taxon>Fungi</taxon>
        <taxon>Dikarya</taxon>
        <taxon>Basidiomycota</taxon>
        <taxon>Agaricomycotina</taxon>
        <taxon>Agaricomycetes</taxon>
        <taxon>Agaricomycetidae</taxon>
        <taxon>Agaricales</taxon>
        <taxon>Marasmiineae</taxon>
        <taxon>Mycenaceae</taxon>
        <taxon>Mycena</taxon>
    </lineage>
</organism>
<dbReference type="AlphaFoldDB" id="A0AAD7A6F7"/>
<accession>A0AAD7A6F7</accession>
<feature type="compositionally biased region" description="Basic and acidic residues" evidence="1">
    <location>
        <begin position="202"/>
        <end position="211"/>
    </location>
</feature>
<feature type="region of interest" description="Disordered" evidence="1">
    <location>
        <begin position="354"/>
        <end position="386"/>
    </location>
</feature>